<evidence type="ECO:0000313" key="2">
    <source>
        <dbReference type="EMBL" id="SET64845.1"/>
    </source>
</evidence>
<dbReference type="EMBL" id="FOHU01000017">
    <property type="protein sequence ID" value="SET64845.1"/>
    <property type="molecule type" value="Genomic_DNA"/>
</dbReference>
<dbReference type="InterPro" id="IPR039840">
    <property type="entry name" value="NAA80"/>
</dbReference>
<dbReference type="GO" id="GO:0008080">
    <property type="term" value="F:N-acetyltransferase activity"/>
    <property type="evidence" value="ECO:0007669"/>
    <property type="project" value="InterPro"/>
</dbReference>
<dbReference type="InterPro" id="IPR016181">
    <property type="entry name" value="Acyl_CoA_acyltransferase"/>
</dbReference>
<proteinExistence type="predicted"/>
<dbReference type="SUPFAM" id="SSF55729">
    <property type="entry name" value="Acyl-CoA N-acyltransferases (Nat)"/>
    <property type="match status" value="1"/>
</dbReference>
<dbReference type="PROSITE" id="PS51186">
    <property type="entry name" value="GNAT"/>
    <property type="match status" value="1"/>
</dbReference>
<keyword evidence="3" id="KW-1185">Reference proteome</keyword>
<dbReference type="PANTHER" id="PTHR13538:SF4">
    <property type="entry name" value="N-ALPHA-ACETYLTRANSFERASE 80"/>
    <property type="match status" value="1"/>
</dbReference>
<evidence type="ECO:0000259" key="1">
    <source>
        <dbReference type="PROSITE" id="PS51186"/>
    </source>
</evidence>
<dbReference type="Pfam" id="PF00583">
    <property type="entry name" value="Acetyltransf_1"/>
    <property type="match status" value="1"/>
</dbReference>
<sequence>MIEIKHLKDCREHIDLVIDWLWKEWGNDKNYGNYQSIVEHSLNKDNLPQTFIAFIDGEPVGTVGLWRCDLISRQDLYPWLACLFVLPKYRGRGIGIELQNFLIQYAESLGYKELFLYTVLNGYYEKIGWEYMGDGFTPKGEKERIYKISTSIML</sequence>
<dbReference type="RefSeq" id="WP_090446005.1">
    <property type="nucleotide sequence ID" value="NZ_FOHU01000017.1"/>
</dbReference>
<organism evidence="2 3">
    <name type="scientific">Natronincola peptidivorans</name>
    <dbReference type="NCBI Taxonomy" id="426128"/>
    <lineage>
        <taxon>Bacteria</taxon>
        <taxon>Bacillati</taxon>
        <taxon>Bacillota</taxon>
        <taxon>Clostridia</taxon>
        <taxon>Peptostreptococcales</taxon>
        <taxon>Natronincolaceae</taxon>
        <taxon>Natronincola</taxon>
    </lineage>
</organism>
<dbReference type="Gene3D" id="3.40.630.30">
    <property type="match status" value="1"/>
</dbReference>
<accession>A0A1I0G1X8</accession>
<dbReference type="AlphaFoldDB" id="A0A1I0G1X8"/>
<reference evidence="2 3" key="1">
    <citation type="submission" date="2016-10" db="EMBL/GenBank/DDBJ databases">
        <authorList>
            <person name="de Groot N.N."/>
        </authorList>
    </citation>
    <scope>NUCLEOTIDE SEQUENCE [LARGE SCALE GENOMIC DNA]</scope>
    <source>
        <strain evidence="2 3">DSM 18979</strain>
    </source>
</reference>
<dbReference type="OrthoDB" id="9789053at2"/>
<gene>
    <name evidence="2" type="ORF">SAMN05660297_03041</name>
</gene>
<dbReference type="InterPro" id="IPR000182">
    <property type="entry name" value="GNAT_dom"/>
</dbReference>
<evidence type="ECO:0000313" key="3">
    <source>
        <dbReference type="Proteomes" id="UP000199568"/>
    </source>
</evidence>
<keyword evidence="2" id="KW-0808">Transferase</keyword>
<protein>
    <submittedName>
        <fullName evidence="2">Acetyltransferase (GNAT) domain-containing protein</fullName>
    </submittedName>
</protein>
<dbReference type="GO" id="GO:0005737">
    <property type="term" value="C:cytoplasm"/>
    <property type="evidence" value="ECO:0007669"/>
    <property type="project" value="TreeGrafter"/>
</dbReference>
<dbReference type="STRING" id="426128.SAMN05660297_03041"/>
<dbReference type="GO" id="GO:1905502">
    <property type="term" value="F:acetyl-CoA binding"/>
    <property type="evidence" value="ECO:0007669"/>
    <property type="project" value="TreeGrafter"/>
</dbReference>
<name>A0A1I0G1X8_9FIRM</name>
<feature type="domain" description="N-acetyltransferase" evidence="1">
    <location>
        <begin position="2"/>
        <end position="151"/>
    </location>
</feature>
<dbReference type="CDD" id="cd04301">
    <property type="entry name" value="NAT_SF"/>
    <property type="match status" value="1"/>
</dbReference>
<dbReference type="Proteomes" id="UP000199568">
    <property type="component" value="Unassembled WGS sequence"/>
</dbReference>
<dbReference type="PANTHER" id="PTHR13538">
    <property type="entry name" value="N-ACETYLTRANSFERASE 6"/>
    <property type="match status" value="1"/>
</dbReference>